<feature type="region of interest" description="Disordered" evidence="8">
    <location>
        <begin position="347"/>
        <end position="367"/>
    </location>
</feature>
<dbReference type="AlphaFoldDB" id="A0A8T0GVY3"/>
<dbReference type="GO" id="GO:0005634">
    <property type="term" value="C:nucleus"/>
    <property type="evidence" value="ECO:0007669"/>
    <property type="project" value="UniProtKB-SubCell"/>
</dbReference>
<keyword evidence="5" id="KW-0804">Transcription</keyword>
<evidence type="ECO:0000256" key="4">
    <source>
        <dbReference type="ARBA" id="ARBA00023159"/>
    </source>
</evidence>
<evidence type="ECO:0000256" key="8">
    <source>
        <dbReference type="SAM" id="MobiDB-lite"/>
    </source>
</evidence>
<sequence length="474" mass="53076">MAIPLAIDTKGLVELFPFFEEEVFGRHGGGRGRLQIHRICAHATVAHDASTFKHHSKSIRAEPIRQVQQAALDWQPDQEDDLDKEEVFHHLKQLAAKDASMAGISLANDHIPGMTTLLASAQCPTFAARARGRPPSSFHRYSLRTSMFRFHTKEAYGRYFRINHSDMSVIAYKYPLKLFWFRHPIVWADSRENEALVLWQLQFDFVDLSSRTPDRTWRPGNKRRRTVNPFLQVSSSGGDEDTSRVKHAPQAKRLKGVRFRDKRNRWIAEMKPPKHKNKVSFGDFKSQTEAARAVDAAFYYYGKTKQLNFADTPRILSTKPLSLGLSEVEKLSLVKERARWMASIASTIPSSPTSPPSSARNVADDVAASVNQDSSKDLPAIHAQTISSSTLIFEEADDDASSSSVHITGGRSRPESSTGAQTNFVNFPGVEEMCIGYLLMSPPALSMWQMENSCDLGVDFAVGMAEQPSFTCEV</sequence>
<keyword evidence="4" id="KW-0010">Activator</keyword>
<dbReference type="SUPFAM" id="SSF54171">
    <property type="entry name" value="DNA-binding domain"/>
    <property type="match status" value="1"/>
</dbReference>
<evidence type="ECO:0000256" key="7">
    <source>
        <dbReference type="ARBA" id="ARBA00024343"/>
    </source>
</evidence>
<dbReference type="Proteomes" id="UP000822688">
    <property type="component" value="Chromosome 9"/>
</dbReference>
<dbReference type="InterPro" id="IPR036955">
    <property type="entry name" value="AP2/ERF_dom_sf"/>
</dbReference>
<keyword evidence="3" id="KW-0238">DNA-binding</keyword>
<protein>
    <recommendedName>
        <fullName evidence="9">AP2/ERF domain-containing protein</fullName>
    </recommendedName>
</protein>
<keyword evidence="2" id="KW-0805">Transcription regulation</keyword>
<feature type="compositionally biased region" description="Low complexity" evidence="8">
    <location>
        <begin position="347"/>
        <end position="359"/>
    </location>
</feature>
<accession>A0A8T0GVY3</accession>
<dbReference type="GO" id="GO:0003677">
    <property type="term" value="F:DNA binding"/>
    <property type="evidence" value="ECO:0007669"/>
    <property type="project" value="UniProtKB-KW"/>
</dbReference>
<dbReference type="InterPro" id="IPR016177">
    <property type="entry name" value="DNA-bd_dom_sf"/>
</dbReference>
<dbReference type="SMART" id="SM00380">
    <property type="entry name" value="AP2"/>
    <property type="match status" value="1"/>
</dbReference>
<comment type="similarity">
    <text evidence="7">Belongs to the AP2/ERF transcription factor family. ERF subfamily.</text>
</comment>
<dbReference type="GO" id="GO:0003700">
    <property type="term" value="F:DNA-binding transcription factor activity"/>
    <property type="evidence" value="ECO:0007669"/>
    <property type="project" value="InterPro"/>
</dbReference>
<evidence type="ECO:0000256" key="3">
    <source>
        <dbReference type="ARBA" id="ARBA00023125"/>
    </source>
</evidence>
<dbReference type="PANTHER" id="PTHR31839">
    <property type="entry name" value="DEHYDRATION-RESPONSIVE ELEMENT-BINDING PROTEIN 1D"/>
    <property type="match status" value="1"/>
</dbReference>
<gene>
    <name evidence="10" type="ORF">KC19_9G035300</name>
</gene>
<keyword evidence="11" id="KW-1185">Reference proteome</keyword>
<dbReference type="Gene3D" id="3.30.730.10">
    <property type="entry name" value="AP2/ERF domain"/>
    <property type="match status" value="1"/>
</dbReference>
<evidence type="ECO:0000313" key="10">
    <source>
        <dbReference type="EMBL" id="KAG0561082.1"/>
    </source>
</evidence>
<feature type="region of interest" description="Disordered" evidence="8">
    <location>
        <begin position="402"/>
        <end position="422"/>
    </location>
</feature>
<dbReference type="PROSITE" id="PS51032">
    <property type="entry name" value="AP2_ERF"/>
    <property type="match status" value="1"/>
</dbReference>
<evidence type="ECO:0000259" key="9">
    <source>
        <dbReference type="PROSITE" id="PS51032"/>
    </source>
</evidence>
<evidence type="ECO:0000256" key="2">
    <source>
        <dbReference type="ARBA" id="ARBA00023015"/>
    </source>
</evidence>
<comment type="subcellular location">
    <subcellularLocation>
        <location evidence="1">Nucleus</location>
    </subcellularLocation>
</comment>
<proteinExistence type="inferred from homology"/>
<evidence type="ECO:0000256" key="6">
    <source>
        <dbReference type="ARBA" id="ARBA00023242"/>
    </source>
</evidence>
<organism evidence="10 11">
    <name type="scientific">Ceratodon purpureus</name>
    <name type="common">Fire moss</name>
    <name type="synonym">Dicranum purpureum</name>
    <dbReference type="NCBI Taxonomy" id="3225"/>
    <lineage>
        <taxon>Eukaryota</taxon>
        <taxon>Viridiplantae</taxon>
        <taxon>Streptophyta</taxon>
        <taxon>Embryophyta</taxon>
        <taxon>Bryophyta</taxon>
        <taxon>Bryophytina</taxon>
        <taxon>Bryopsida</taxon>
        <taxon>Dicranidae</taxon>
        <taxon>Pseudoditrichales</taxon>
        <taxon>Ditrichaceae</taxon>
        <taxon>Ceratodon</taxon>
    </lineage>
</organism>
<evidence type="ECO:0000256" key="1">
    <source>
        <dbReference type="ARBA" id="ARBA00004123"/>
    </source>
</evidence>
<evidence type="ECO:0000313" key="11">
    <source>
        <dbReference type="Proteomes" id="UP000822688"/>
    </source>
</evidence>
<dbReference type="InterPro" id="IPR001471">
    <property type="entry name" value="AP2/ERF_dom"/>
</dbReference>
<dbReference type="EMBL" id="CM026430">
    <property type="protein sequence ID" value="KAG0561082.1"/>
    <property type="molecule type" value="Genomic_DNA"/>
</dbReference>
<keyword evidence="6" id="KW-0539">Nucleus</keyword>
<name>A0A8T0GVY3_CERPU</name>
<evidence type="ECO:0000256" key="5">
    <source>
        <dbReference type="ARBA" id="ARBA00023163"/>
    </source>
</evidence>
<feature type="domain" description="AP2/ERF" evidence="9">
    <location>
        <begin position="253"/>
        <end position="313"/>
    </location>
</feature>
<dbReference type="PANTHER" id="PTHR31839:SF2">
    <property type="entry name" value="DEHYDRATION-RESPONSIVE ELEMENT-BINDING PROTEIN 1D"/>
    <property type="match status" value="1"/>
</dbReference>
<reference evidence="10" key="1">
    <citation type="submission" date="2020-06" db="EMBL/GenBank/DDBJ databases">
        <title>WGS assembly of Ceratodon purpureus strain R40.</title>
        <authorList>
            <person name="Carey S.B."/>
            <person name="Jenkins J."/>
            <person name="Shu S."/>
            <person name="Lovell J.T."/>
            <person name="Sreedasyam A."/>
            <person name="Maumus F."/>
            <person name="Tiley G.P."/>
            <person name="Fernandez-Pozo N."/>
            <person name="Barry K."/>
            <person name="Chen C."/>
            <person name="Wang M."/>
            <person name="Lipzen A."/>
            <person name="Daum C."/>
            <person name="Saski C.A."/>
            <person name="Payton A.C."/>
            <person name="Mcbreen J.C."/>
            <person name="Conrad R.E."/>
            <person name="Kollar L.M."/>
            <person name="Olsson S."/>
            <person name="Huttunen S."/>
            <person name="Landis J.B."/>
            <person name="Wickett N.J."/>
            <person name="Johnson M.G."/>
            <person name="Rensing S.A."/>
            <person name="Grimwood J."/>
            <person name="Schmutz J."/>
            <person name="Mcdaniel S.F."/>
        </authorList>
    </citation>
    <scope>NUCLEOTIDE SEQUENCE</scope>
    <source>
        <strain evidence="10">R40</strain>
    </source>
</reference>
<comment type="caution">
    <text evidence="10">The sequence shown here is derived from an EMBL/GenBank/DDBJ whole genome shotgun (WGS) entry which is preliminary data.</text>
</comment>
<dbReference type="InterPro" id="IPR045277">
    <property type="entry name" value="DRE1A-I"/>
</dbReference>